<name>A0AAJ0DAD4_9PEZI</name>
<dbReference type="EMBL" id="JAWDJX010000104">
    <property type="protein sequence ID" value="KAK3046234.1"/>
    <property type="molecule type" value="Genomic_DNA"/>
</dbReference>
<evidence type="ECO:0000256" key="1">
    <source>
        <dbReference type="ARBA" id="ARBA00004370"/>
    </source>
</evidence>
<dbReference type="PANTHER" id="PTHR28038:SF1">
    <property type="entry name" value="ADL329WP"/>
    <property type="match status" value="1"/>
</dbReference>
<comment type="subcellular location">
    <subcellularLocation>
        <location evidence="1">Membrane</location>
    </subcellularLocation>
</comment>
<dbReference type="Proteomes" id="UP001271007">
    <property type="component" value="Unassembled WGS sequence"/>
</dbReference>
<dbReference type="Pfam" id="PF03669">
    <property type="entry name" value="ASTER"/>
    <property type="match status" value="1"/>
</dbReference>
<dbReference type="AlphaFoldDB" id="A0AAJ0DAD4"/>
<protein>
    <recommendedName>
        <fullName evidence="9">Protein Asterix</fullName>
    </recommendedName>
</protein>
<evidence type="ECO:0008006" key="9">
    <source>
        <dbReference type="Google" id="ProtNLM"/>
    </source>
</evidence>
<dbReference type="InterPro" id="IPR005351">
    <property type="entry name" value="ASTER"/>
</dbReference>
<dbReference type="GO" id="GO:0045048">
    <property type="term" value="P:protein insertion into ER membrane"/>
    <property type="evidence" value="ECO:0007669"/>
    <property type="project" value="InterPro"/>
</dbReference>
<evidence type="ECO:0000256" key="2">
    <source>
        <dbReference type="ARBA" id="ARBA00022692"/>
    </source>
</evidence>
<evidence type="ECO:0000256" key="5">
    <source>
        <dbReference type="SAM" id="MobiDB-lite"/>
    </source>
</evidence>
<comment type="caution">
    <text evidence="7">The sequence shown here is derived from an EMBL/GenBank/DDBJ whole genome shotgun (WGS) entry which is preliminary data.</text>
</comment>
<keyword evidence="8" id="KW-1185">Reference proteome</keyword>
<evidence type="ECO:0000256" key="6">
    <source>
        <dbReference type="SAM" id="Phobius"/>
    </source>
</evidence>
<evidence type="ECO:0000256" key="3">
    <source>
        <dbReference type="ARBA" id="ARBA00022989"/>
    </source>
</evidence>
<gene>
    <name evidence="7" type="ORF">LTR09_012259</name>
</gene>
<evidence type="ECO:0000256" key="4">
    <source>
        <dbReference type="ARBA" id="ARBA00023136"/>
    </source>
</evidence>
<dbReference type="GO" id="GO:0005789">
    <property type="term" value="C:endoplasmic reticulum membrane"/>
    <property type="evidence" value="ECO:0007669"/>
    <property type="project" value="InterPro"/>
</dbReference>
<feature type="compositionally biased region" description="Basic and acidic residues" evidence="5">
    <location>
        <begin position="1"/>
        <end position="12"/>
    </location>
</feature>
<proteinExistence type="predicted"/>
<evidence type="ECO:0000313" key="7">
    <source>
        <dbReference type="EMBL" id="KAK3046234.1"/>
    </source>
</evidence>
<reference evidence="7" key="1">
    <citation type="submission" date="2023-04" db="EMBL/GenBank/DDBJ databases">
        <title>Black Yeasts Isolated from many extreme environments.</title>
        <authorList>
            <person name="Coleine C."/>
            <person name="Stajich J.E."/>
            <person name="Selbmann L."/>
        </authorList>
    </citation>
    <scope>NUCLEOTIDE SEQUENCE</scope>
    <source>
        <strain evidence="7">CCFEE 5312</strain>
    </source>
</reference>
<keyword evidence="2 6" id="KW-0812">Transmembrane</keyword>
<keyword evidence="3 6" id="KW-1133">Transmembrane helix</keyword>
<dbReference type="GO" id="GO:0044183">
    <property type="term" value="F:protein folding chaperone"/>
    <property type="evidence" value="ECO:0007669"/>
    <property type="project" value="InterPro"/>
</dbReference>
<organism evidence="7 8">
    <name type="scientific">Extremus antarcticus</name>
    <dbReference type="NCBI Taxonomy" id="702011"/>
    <lineage>
        <taxon>Eukaryota</taxon>
        <taxon>Fungi</taxon>
        <taxon>Dikarya</taxon>
        <taxon>Ascomycota</taxon>
        <taxon>Pezizomycotina</taxon>
        <taxon>Dothideomycetes</taxon>
        <taxon>Dothideomycetidae</taxon>
        <taxon>Mycosphaerellales</taxon>
        <taxon>Extremaceae</taxon>
        <taxon>Extremus</taxon>
    </lineage>
</organism>
<feature type="region of interest" description="Disordered" evidence="5">
    <location>
        <begin position="1"/>
        <end position="31"/>
    </location>
</feature>
<accession>A0AAJ0DAD4</accession>
<sequence length="115" mass="12483">MANRKDMRREDLIVPFTEPEQKPENEMTSTMSSTLPMAAIFTRNKMIGWTSVMLSLQSWLSETPAQTEKASTPGYFSVGMALMGLGVAYMPLFMPPTPNRAGQGSGTGAPAPVPQ</sequence>
<feature type="transmembrane region" description="Helical" evidence="6">
    <location>
        <begin position="75"/>
        <end position="94"/>
    </location>
</feature>
<keyword evidence="4 6" id="KW-0472">Membrane</keyword>
<evidence type="ECO:0000313" key="8">
    <source>
        <dbReference type="Proteomes" id="UP001271007"/>
    </source>
</evidence>
<dbReference type="PANTHER" id="PTHR28038">
    <property type="entry name" value="ADL329WP"/>
    <property type="match status" value="1"/>
</dbReference>
<feature type="region of interest" description="Disordered" evidence="5">
    <location>
        <begin position="96"/>
        <end position="115"/>
    </location>
</feature>